<comment type="caution">
    <text evidence="2">The sequence shown here is derived from an EMBL/GenBank/DDBJ whole genome shotgun (WGS) entry which is preliminary data.</text>
</comment>
<evidence type="ECO:0000259" key="1">
    <source>
        <dbReference type="Pfam" id="PF04083"/>
    </source>
</evidence>
<keyword evidence="3" id="KW-1185">Reference proteome</keyword>
<dbReference type="InterPro" id="IPR029058">
    <property type="entry name" value="AB_hydrolase_fold"/>
</dbReference>
<dbReference type="GO" id="GO:0006629">
    <property type="term" value="P:lipid metabolic process"/>
    <property type="evidence" value="ECO:0007669"/>
    <property type="project" value="InterPro"/>
</dbReference>
<proteinExistence type="predicted"/>
<sequence length="131" mass="14232">MQYMGVLFIGQHEATEISDGGALTADWSCVYVTCEATVIAQNAGYPAESYDVTTQDGYVLRMDRVPGSRKSPPNDNKTAVLLVHGLLDASPTWLVEGAEKSLGKVPMNNIFALFNLLTVECFTEFTGHISI</sequence>
<feature type="domain" description="Partial AB-hydrolase lipase" evidence="1">
    <location>
        <begin position="39"/>
        <end position="96"/>
    </location>
</feature>
<dbReference type="InterPro" id="IPR006693">
    <property type="entry name" value="AB_hydrolase_lipase"/>
</dbReference>
<dbReference type="Pfam" id="PF04083">
    <property type="entry name" value="Abhydro_lipase"/>
    <property type="match status" value="1"/>
</dbReference>
<dbReference type="PANTHER" id="PTHR11005">
    <property type="entry name" value="LYSOSOMAL ACID LIPASE-RELATED"/>
    <property type="match status" value="1"/>
</dbReference>
<protein>
    <recommendedName>
        <fullName evidence="1">Partial AB-hydrolase lipase domain-containing protein</fullName>
    </recommendedName>
</protein>
<dbReference type="Gene3D" id="3.40.50.1820">
    <property type="entry name" value="alpha/beta hydrolase"/>
    <property type="match status" value="1"/>
</dbReference>
<evidence type="ECO:0000313" key="3">
    <source>
        <dbReference type="Proteomes" id="UP000655588"/>
    </source>
</evidence>
<name>A0A833RBB2_9HYME</name>
<dbReference type="EMBL" id="WNWW01001636">
    <property type="protein sequence ID" value="KAF3419799.1"/>
    <property type="molecule type" value="Genomic_DNA"/>
</dbReference>
<gene>
    <name evidence="2" type="ORF">E2986_14130</name>
</gene>
<organism evidence="2 3">
    <name type="scientific">Frieseomelitta varia</name>
    <dbReference type="NCBI Taxonomy" id="561572"/>
    <lineage>
        <taxon>Eukaryota</taxon>
        <taxon>Metazoa</taxon>
        <taxon>Ecdysozoa</taxon>
        <taxon>Arthropoda</taxon>
        <taxon>Hexapoda</taxon>
        <taxon>Insecta</taxon>
        <taxon>Pterygota</taxon>
        <taxon>Neoptera</taxon>
        <taxon>Endopterygota</taxon>
        <taxon>Hymenoptera</taxon>
        <taxon>Apocrita</taxon>
        <taxon>Aculeata</taxon>
        <taxon>Apoidea</taxon>
        <taxon>Anthophila</taxon>
        <taxon>Apidae</taxon>
        <taxon>Frieseomelitta</taxon>
    </lineage>
</organism>
<reference evidence="2" key="1">
    <citation type="submission" date="2019-11" db="EMBL/GenBank/DDBJ databases">
        <title>The nuclear and mitochondrial genomes of Frieseomelitta varia - a highly eusocial stingless bee (Meliponini) with a permanently sterile worker caste.</title>
        <authorList>
            <person name="Freitas F.C.P."/>
            <person name="Lourenco A.P."/>
            <person name="Nunes F.M.F."/>
            <person name="Paschoal A.R."/>
            <person name="Abreu F.C.P."/>
            <person name="Barbin F.O."/>
            <person name="Bataglia L."/>
            <person name="Cardoso-Junior C.A.M."/>
            <person name="Cervoni M.S."/>
            <person name="Silva S.R."/>
            <person name="Dalarmi F."/>
            <person name="Del Lama M.A."/>
            <person name="Depintor T.S."/>
            <person name="Ferreira K.M."/>
            <person name="Goria P.S."/>
            <person name="Jaskot M.C."/>
            <person name="Lago D.C."/>
            <person name="Luna-Lucena D."/>
            <person name="Moda L.M."/>
            <person name="Nascimento L."/>
            <person name="Pedrino M."/>
            <person name="Rabico F.O."/>
            <person name="Sanches F.C."/>
            <person name="Santos D.E."/>
            <person name="Santos C.G."/>
            <person name="Vieira J."/>
            <person name="Lopes T.F."/>
            <person name="Barchuk A.R."/>
            <person name="Hartfelder K."/>
            <person name="Simoes Z.L.P."/>
            <person name="Bitondi M.M.G."/>
            <person name="Pinheiro D.G."/>
        </authorList>
    </citation>
    <scope>NUCLEOTIDE SEQUENCE</scope>
    <source>
        <strain evidence="2">USP_RPSP 00005682</strain>
        <tissue evidence="2">Whole individual</tissue>
    </source>
</reference>
<evidence type="ECO:0000313" key="2">
    <source>
        <dbReference type="EMBL" id="KAF3419799.1"/>
    </source>
</evidence>
<dbReference type="SUPFAM" id="SSF53474">
    <property type="entry name" value="alpha/beta-Hydrolases"/>
    <property type="match status" value="1"/>
</dbReference>
<dbReference type="AlphaFoldDB" id="A0A833RBB2"/>
<accession>A0A833RBB2</accession>
<dbReference type="Proteomes" id="UP000655588">
    <property type="component" value="Unassembled WGS sequence"/>
</dbReference>